<dbReference type="GO" id="GO:0030246">
    <property type="term" value="F:carbohydrate binding"/>
    <property type="evidence" value="ECO:0007669"/>
    <property type="project" value="InterPro"/>
</dbReference>
<feature type="chain" id="PRO_5042865060" description="Carbohydrate-binding domain-containing protein" evidence="1">
    <location>
        <begin position="21"/>
        <end position="231"/>
    </location>
</feature>
<evidence type="ECO:0000256" key="1">
    <source>
        <dbReference type="SAM" id="SignalP"/>
    </source>
</evidence>
<evidence type="ECO:0000313" key="3">
    <source>
        <dbReference type="EMBL" id="BES85017.1"/>
    </source>
</evidence>
<dbReference type="AlphaFoldDB" id="A0AAN0KK31"/>
<dbReference type="EMBL" id="AP028908">
    <property type="protein sequence ID" value="BES85017.1"/>
    <property type="molecule type" value="Genomic_DNA"/>
</dbReference>
<protein>
    <recommendedName>
        <fullName evidence="2">Carbohydrate-binding domain-containing protein</fullName>
    </recommendedName>
</protein>
<accession>A0AAN0KK31</accession>
<dbReference type="SUPFAM" id="SSF49344">
    <property type="entry name" value="CBD9-like"/>
    <property type="match status" value="1"/>
</dbReference>
<dbReference type="Pfam" id="PF06452">
    <property type="entry name" value="CBM9_1"/>
    <property type="match status" value="1"/>
</dbReference>
<evidence type="ECO:0000259" key="2">
    <source>
        <dbReference type="Pfam" id="PF06452"/>
    </source>
</evidence>
<sequence>MKCGLYLGATLLLVAGVCQAKNYAIVYTDSIHSLQDAAQESVWTKANVLTDFSFPWKNAPAPKTEFRALWTPEAIWFRFDVEDHDVQAGNQPDKDEAVLASDRVELFFSTGQALQPYYTAEMDSRGRVFDAKAEFYRKVDQTWNWQSLKIVASPMPNGYRVVGKVDIKELDTLKLWQDKDRKTLMCAIMRGEFSADGQGGQKREWISWVKPDSAKPDFHIPSAFGTCSLVK</sequence>
<reference evidence="4" key="1">
    <citation type="journal article" date="2024" name="Int. J. Syst. Evol. Microbiol.">
        <title>Pectobacterium araliae sp. nov., a pathogen causing bacterial soft rot of Japanese angelica tree in Japan.</title>
        <authorList>
            <person name="Sawada H."/>
            <person name="Someya N."/>
            <person name="Morohoshi T."/>
            <person name="Ono M."/>
            <person name="Satou M."/>
        </authorList>
    </citation>
    <scope>NUCLEOTIDE SEQUENCE [LARGE SCALE GENOMIC DNA]</scope>
    <source>
        <strain evidence="4">MAFF 302110</strain>
    </source>
</reference>
<dbReference type="KEGG" id="parl:PEC302110_21140"/>
<feature type="domain" description="Carbohydrate-binding" evidence="2">
    <location>
        <begin position="36"/>
        <end position="230"/>
    </location>
</feature>
<feature type="signal peptide" evidence="1">
    <location>
        <begin position="1"/>
        <end position="20"/>
    </location>
</feature>
<organism evidence="3 4">
    <name type="scientific">Pectobacterium araliae</name>
    <dbReference type="NCBI Taxonomy" id="3073862"/>
    <lineage>
        <taxon>Bacteria</taxon>
        <taxon>Pseudomonadati</taxon>
        <taxon>Pseudomonadota</taxon>
        <taxon>Gammaproteobacteria</taxon>
        <taxon>Enterobacterales</taxon>
        <taxon>Pectobacteriaceae</taxon>
        <taxon>Pectobacterium</taxon>
    </lineage>
</organism>
<gene>
    <name evidence="3" type="ORF">PEC302110_21140</name>
</gene>
<dbReference type="Gene3D" id="2.60.40.1190">
    <property type="match status" value="1"/>
</dbReference>
<evidence type="ECO:0000313" key="4">
    <source>
        <dbReference type="Proteomes" id="UP001377830"/>
    </source>
</evidence>
<dbReference type="RefSeq" id="WP_261849574.1">
    <property type="nucleotide sequence ID" value="NZ_AP028908.1"/>
</dbReference>
<keyword evidence="1" id="KW-0732">Signal</keyword>
<name>A0AAN0KK31_9GAMM</name>
<keyword evidence="4" id="KW-1185">Reference proteome</keyword>
<dbReference type="GO" id="GO:0004553">
    <property type="term" value="F:hydrolase activity, hydrolyzing O-glycosyl compounds"/>
    <property type="evidence" value="ECO:0007669"/>
    <property type="project" value="InterPro"/>
</dbReference>
<proteinExistence type="predicted"/>
<dbReference type="GO" id="GO:0016052">
    <property type="term" value="P:carbohydrate catabolic process"/>
    <property type="evidence" value="ECO:0007669"/>
    <property type="project" value="InterPro"/>
</dbReference>
<dbReference type="InterPro" id="IPR010502">
    <property type="entry name" value="Carb-bd_dom_fam9"/>
</dbReference>
<dbReference type="Proteomes" id="UP001377830">
    <property type="component" value="Chromosome"/>
</dbReference>